<organism evidence="8 9">
    <name type="scientific">Oncorhynchus mykiss</name>
    <name type="common">Rainbow trout</name>
    <name type="synonym">Salmo gairdneri</name>
    <dbReference type="NCBI Taxonomy" id="8022"/>
    <lineage>
        <taxon>Eukaryota</taxon>
        <taxon>Metazoa</taxon>
        <taxon>Chordata</taxon>
        <taxon>Craniata</taxon>
        <taxon>Vertebrata</taxon>
        <taxon>Euteleostomi</taxon>
        <taxon>Actinopterygii</taxon>
        <taxon>Neopterygii</taxon>
        <taxon>Teleostei</taxon>
        <taxon>Protacanthopterygii</taxon>
        <taxon>Salmoniformes</taxon>
        <taxon>Salmonidae</taxon>
        <taxon>Salmoninae</taxon>
        <taxon>Oncorhynchus</taxon>
    </lineage>
</organism>
<dbReference type="PROSITE" id="PS01264">
    <property type="entry name" value="TBOX_2"/>
    <property type="match status" value="1"/>
</dbReference>
<dbReference type="Pfam" id="PF00907">
    <property type="entry name" value="T-box"/>
    <property type="match status" value="1"/>
</dbReference>
<proteinExistence type="predicted"/>
<dbReference type="GO" id="GO:0000785">
    <property type="term" value="C:chromatin"/>
    <property type="evidence" value="ECO:0007669"/>
    <property type="project" value="TreeGrafter"/>
</dbReference>
<keyword evidence="2" id="KW-0805">Transcription regulation</keyword>
<dbReference type="GO" id="GO:0001708">
    <property type="term" value="P:cell fate specification"/>
    <property type="evidence" value="ECO:0007669"/>
    <property type="project" value="TreeGrafter"/>
</dbReference>
<evidence type="ECO:0000256" key="2">
    <source>
        <dbReference type="ARBA" id="ARBA00023015"/>
    </source>
</evidence>
<dbReference type="Proteomes" id="UP000193380">
    <property type="component" value="Unassembled WGS sequence"/>
</dbReference>
<keyword evidence="5 6" id="KW-0539">Nucleus</keyword>
<accession>A0A060XPL5</accession>
<dbReference type="SUPFAM" id="SSF49417">
    <property type="entry name" value="p53-like transcription factors"/>
    <property type="match status" value="1"/>
</dbReference>
<dbReference type="AlphaFoldDB" id="A0A060XPL5"/>
<evidence type="ECO:0000256" key="4">
    <source>
        <dbReference type="ARBA" id="ARBA00023163"/>
    </source>
</evidence>
<dbReference type="InterPro" id="IPR008967">
    <property type="entry name" value="p53-like_TF_DNA-bd_sf"/>
</dbReference>
<protein>
    <recommendedName>
        <fullName evidence="7">T-box domain-containing protein</fullName>
    </recommendedName>
</protein>
<dbReference type="Gene3D" id="2.60.40.820">
    <property type="entry name" value="Transcription factor, T-box"/>
    <property type="match status" value="1"/>
</dbReference>
<dbReference type="GO" id="GO:0000978">
    <property type="term" value="F:RNA polymerase II cis-regulatory region sequence-specific DNA binding"/>
    <property type="evidence" value="ECO:0007669"/>
    <property type="project" value="InterPro"/>
</dbReference>
<sequence length="273" mass="31826">MRVDLQGSDLWKRFHEIGTEMIITKAGRRMFPAMRVKISGLDPHQLYYITMDIIPVDNKRYRYVYHSSKWMVAGNADSPVPPRVYIHPDSPASGETWMRQVISFDKLKLTNNELDDQGHIILHSMHKYQPRVHVIHKERGEELSHVRAVPQGDGTRTLSFPETTFTTVTAYQNQQITRLKIDRNPFAKGFRDSGRNRTMTQHTSRLCKDYLTKKESDGVLHQMTWPPQSPHLNPIEMVWDELDRRVKKKQPTSAQHMWELLQEGWKSILGEAG</sequence>
<dbReference type="PANTHER" id="PTHR11267:SF20">
    <property type="entry name" value="T-BOX TRANSCRIPTION FACTOR TBX18"/>
    <property type="match status" value="1"/>
</dbReference>
<dbReference type="PROSITE" id="PS50252">
    <property type="entry name" value="TBOX_3"/>
    <property type="match status" value="1"/>
</dbReference>
<reference evidence="8" key="2">
    <citation type="submission" date="2014-03" db="EMBL/GenBank/DDBJ databases">
        <authorList>
            <person name="Genoscope - CEA"/>
        </authorList>
    </citation>
    <scope>NUCLEOTIDE SEQUENCE</scope>
</reference>
<evidence type="ECO:0000256" key="3">
    <source>
        <dbReference type="ARBA" id="ARBA00023125"/>
    </source>
</evidence>
<dbReference type="FunFam" id="2.60.40.820:FF:000001">
    <property type="entry name" value="T-box transcription factor TBX18"/>
    <property type="match status" value="1"/>
</dbReference>
<dbReference type="PROSITE" id="PS01283">
    <property type="entry name" value="TBOX_1"/>
    <property type="match status" value="1"/>
</dbReference>
<dbReference type="InterPro" id="IPR018186">
    <property type="entry name" value="TF_T-box_CS"/>
</dbReference>
<feature type="domain" description="T-box" evidence="7">
    <location>
        <begin position="5"/>
        <end position="192"/>
    </location>
</feature>
<dbReference type="GO" id="GO:0016331">
    <property type="term" value="P:morphogenesis of embryonic epithelium"/>
    <property type="evidence" value="ECO:0007669"/>
    <property type="project" value="TreeGrafter"/>
</dbReference>
<evidence type="ECO:0000313" key="9">
    <source>
        <dbReference type="Proteomes" id="UP000193380"/>
    </source>
</evidence>
<dbReference type="GO" id="GO:0005634">
    <property type="term" value="C:nucleus"/>
    <property type="evidence" value="ECO:0007669"/>
    <property type="project" value="UniProtKB-SubCell"/>
</dbReference>
<keyword evidence="4" id="KW-0804">Transcription</keyword>
<evidence type="ECO:0000256" key="6">
    <source>
        <dbReference type="PROSITE-ProRule" id="PRU00201"/>
    </source>
</evidence>
<dbReference type="InterPro" id="IPR046360">
    <property type="entry name" value="T-box_DNA-bd"/>
</dbReference>
<dbReference type="PANTHER" id="PTHR11267">
    <property type="entry name" value="T-BOX PROTEIN-RELATED"/>
    <property type="match status" value="1"/>
</dbReference>
<dbReference type="STRING" id="8022.A0A060XPL5"/>
<dbReference type="PaxDb" id="8022-A0A060XPL5"/>
<dbReference type="InterPro" id="IPR036960">
    <property type="entry name" value="T-box_sf"/>
</dbReference>
<dbReference type="EMBL" id="FR905371">
    <property type="protein sequence ID" value="CDQ78780.1"/>
    <property type="molecule type" value="Genomic_DNA"/>
</dbReference>
<dbReference type="PRINTS" id="PR00937">
    <property type="entry name" value="TBOX"/>
</dbReference>
<comment type="caution">
    <text evidence="6">Lacks conserved residue(s) required for the propagation of feature annotation.</text>
</comment>
<dbReference type="GO" id="GO:0045893">
    <property type="term" value="P:positive regulation of DNA-templated transcription"/>
    <property type="evidence" value="ECO:0007669"/>
    <property type="project" value="InterPro"/>
</dbReference>
<dbReference type="GO" id="GO:0001756">
    <property type="term" value="P:somitogenesis"/>
    <property type="evidence" value="ECO:0007669"/>
    <property type="project" value="TreeGrafter"/>
</dbReference>
<dbReference type="InterPro" id="IPR001699">
    <property type="entry name" value="TF_T-box"/>
</dbReference>
<evidence type="ECO:0000256" key="5">
    <source>
        <dbReference type="ARBA" id="ARBA00023242"/>
    </source>
</evidence>
<keyword evidence="3 6" id="KW-0238">DNA-binding</keyword>
<evidence type="ECO:0000313" key="8">
    <source>
        <dbReference type="EMBL" id="CDQ78780.1"/>
    </source>
</evidence>
<gene>
    <name evidence="8" type="ORF">GSONMT00014469001</name>
</gene>
<reference evidence="8" key="1">
    <citation type="journal article" date="2014" name="Nat. Commun.">
        <title>The rainbow trout genome provides novel insights into evolution after whole-genome duplication in vertebrates.</title>
        <authorList>
            <person name="Berthelot C."/>
            <person name="Brunet F."/>
            <person name="Chalopin D."/>
            <person name="Juanchich A."/>
            <person name="Bernard M."/>
            <person name="Noel B."/>
            <person name="Bento P."/>
            <person name="Da Silva C."/>
            <person name="Labadie K."/>
            <person name="Alberti A."/>
            <person name="Aury J.M."/>
            <person name="Louis A."/>
            <person name="Dehais P."/>
            <person name="Bardou P."/>
            <person name="Montfort J."/>
            <person name="Klopp C."/>
            <person name="Cabau C."/>
            <person name="Gaspin C."/>
            <person name="Thorgaard G.H."/>
            <person name="Boussaha M."/>
            <person name="Quillet E."/>
            <person name="Guyomard R."/>
            <person name="Galiana D."/>
            <person name="Bobe J."/>
            <person name="Volff J.N."/>
            <person name="Genet C."/>
            <person name="Wincker P."/>
            <person name="Jaillon O."/>
            <person name="Roest Crollius H."/>
            <person name="Guiguen Y."/>
        </authorList>
    </citation>
    <scope>NUCLEOTIDE SEQUENCE [LARGE SCALE GENOMIC DNA]</scope>
</reference>
<dbReference type="SMART" id="SM00425">
    <property type="entry name" value="TBOX"/>
    <property type="match status" value="1"/>
</dbReference>
<evidence type="ECO:0000259" key="7">
    <source>
        <dbReference type="PROSITE" id="PS50252"/>
    </source>
</evidence>
<comment type="subcellular location">
    <subcellularLocation>
        <location evidence="1 6">Nucleus</location>
    </subcellularLocation>
</comment>
<name>A0A060XPL5_ONCMY</name>
<evidence type="ECO:0000256" key="1">
    <source>
        <dbReference type="ARBA" id="ARBA00004123"/>
    </source>
</evidence>
<dbReference type="GO" id="GO:0000981">
    <property type="term" value="F:DNA-binding transcription factor activity, RNA polymerase II-specific"/>
    <property type="evidence" value="ECO:0007669"/>
    <property type="project" value="TreeGrafter"/>
</dbReference>